<dbReference type="Proteomes" id="UP001434883">
    <property type="component" value="Unassembled WGS sequence"/>
</dbReference>
<sequence length="268" mass="29645">MSSTVRSGDIIHLNVGGKSREYSWIHASLCCRPRCDAAVCPQIFIDRDPSLFAPILNFLRSKELYPRSINVHMLMHEAEFYGITPLVYPAKRRNRHSVAGSQFMTSRAGPVERAPVRRSNTMPPNLGNSGLLGRTAAEERTSADPKTFPLLHVGTETSSVFLPSSVRMKESTGWQQVFTSPRLDCMIDRVALNAKVMGGSLGDNDKMVAVASVTEIILWSICPDGNGKEIGKTGCSQLYVDLKFQFSVGLRRSRIKPSGRVKLSLAYR</sequence>
<evidence type="ECO:0000313" key="3">
    <source>
        <dbReference type="EMBL" id="MEQ2197714.1"/>
    </source>
</evidence>
<proteinExistence type="predicted"/>
<feature type="region of interest" description="Disordered" evidence="1">
    <location>
        <begin position="109"/>
        <end position="143"/>
    </location>
</feature>
<evidence type="ECO:0000313" key="4">
    <source>
        <dbReference type="Proteomes" id="UP001434883"/>
    </source>
</evidence>
<dbReference type="InterPro" id="IPR047876">
    <property type="entry name" value="SHKBP1/KCTD3"/>
</dbReference>
<feature type="compositionally biased region" description="Polar residues" evidence="1">
    <location>
        <begin position="118"/>
        <end position="128"/>
    </location>
</feature>
<gene>
    <name evidence="3" type="ORF">XENOCAPTIV_002321</name>
</gene>
<protein>
    <recommendedName>
        <fullName evidence="2">Potassium channel tetramerisation-type BTB domain-containing protein</fullName>
    </recommendedName>
</protein>
<accession>A0ABV0QPG4</accession>
<dbReference type="PANTHER" id="PTHR15859">
    <property type="entry name" value="SETA BINDING PROTEIN 1"/>
    <property type="match status" value="1"/>
</dbReference>
<dbReference type="EMBL" id="JAHRIN010018037">
    <property type="protein sequence ID" value="MEQ2197714.1"/>
    <property type="molecule type" value="Genomic_DNA"/>
</dbReference>
<organism evidence="3 4">
    <name type="scientific">Xenoophorus captivus</name>
    <dbReference type="NCBI Taxonomy" id="1517983"/>
    <lineage>
        <taxon>Eukaryota</taxon>
        <taxon>Metazoa</taxon>
        <taxon>Chordata</taxon>
        <taxon>Craniata</taxon>
        <taxon>Vertebrata</taxon>
        <taxon>Euteleostomi</taxon>
        <taxon>Actinopterygii</taxon>
        <taxon>Neopterygii</taxon>
        <taxon>Teleostei</taxon>
        <taxon>Neoteleostei</taxon>
        <taxon>Acanthomorphata</taxon>
        <taxon>Ovalentaria</taxon>
        <taxon>Atherinomorphae</taxon>
        <taxon>Cyprinodontiformes</taxon>
        <taxon>Goodeidae</taxon>
        <taxon>Xenoophorus</taxon>
    </lineage>
</organism>
<dbReference type="InterPro" id="IPR003131">
    <property type="entry name" value="T1-type_BTB"/>
</dbReference>
<evidence type="ECO:0000259" key="2">
    <source>
        <dbReference type="Pfam" id="PF02214"/>
    </source>
</evidence>
<dbReference type="Pfam" id="PF02214">
    <property type="entry name" value="BTB_2"/>
    <property type="match status" value="1"/>
</dbReference>
<name>A0ABV0QPG4_9TELE</name>
<comment type="caution">
    <text evidence="3">The sequence shown here is derived from an EMBL/GenBank/DDBJ whole genome shotgun (WGS) entry which is preliminary data.</text>
</comment>
<dbReference type="InterPro" id="IPR011333">
    <property type="entry name" value="SKP1/BTB/POZ_sf"/>
</dbReference>
<dbReference type="Gene3D" id="3.30.710.10">
    <property type="entry name" value="Potassium Channel Kv1.1, Chain A"/>
    <property type="match status" value="1"/>
</dbReference>
<keyword evidence="4" id="KW-1185">Reference proteome</keyword>
<dbReference type="SUPFAM" id="SSF54695">
    <property type="entry name" value="POZ domain"/>
    <property type="match status" value="1"/>
</dbReference>
<evidence type="ECO:0000256" key="1">
    <source>
        <dbReference type="SAM" id="MobiDB-lite"/>
    </source>
</evidence>
<dbReference type="PANTHER" id="PTHR15859:SF5">
    <property type="entry name" value="SH3KBP1-BINDING PROTEIN 1"/>
    <property type="match status" value="1"/>
</dbReference>
<reference evidence="3 4" key="1">
    <citation type="submission" date="2021-06" db="EMBL/GenBank/DDBJ databases">
        <authorList>
            <person name="Palmer J.M."/>
        </authorList>
    </citation>
    <scope>NUCLEOTIDE SEQUENCE [LARGE SCALE GENOMIC DNA]</scope>
    <source>
        <strain evidence="3 4">XC_2019</strain>
        <tissue evidence="3">Muscle</tissue>
    </source>
</reference>
<feature type="domain" description="Potassium channel tetramerisation-type BTB" evidence="2">
    <location>
        <begin position="35"/>
        <end position="86"/>
    </location>
</feature>